<keyword evidence="4" id="KW-1185">Reference proteome</keyword>
<sequence>MDIAVCLCQVPDTASVITVLDGAVDLSRVHEVMNPFDEYALEEAVRLKERFEGSVVTLFCVAPPSAKEMLRKALALGGDRAVLISGTKEPSDPFQTALLLSRAISACYATALPDLIFCGKHSTDFQSAQVPLMLAELLDLASVSAIIKLNASTEGIQVEREIEGGIELLDLHYPALFSVEKGLNVPRKTTIKAVIEARKKPIDHLSLTLSESPFVAITAMKPLIRKKQCRFVSDAKELIRLLGHEEALF</sequence>
<dbReference type="PIRSF" id="PIRSF000090">
    <property type="entry name" value="Beta-ETF"/>
    <property type="match status" value="1"/>
</dbReference>
<dbReference type="HOGENOM" id="CLU_060196_1_0_10"/>
<gene>
    <name evidence="3" type="ordered locus">Ppha_0429</name>
</gene>
<dbReference type="Pfam" id="PF01012">
    <property type="entry name" value="ETF"/>
    <property type="match status" value="1"/>
</dbReference>
<dbReference type="KEGG" id="pph:Ppha_0429"/>
<dbReference type="InterPro" id="IPR033948">
    <property type="entry name" value="ETF_beta_N"/>
</dbReference>
<dbReference type="eggNOG" id="COG2086">
    <property type="taxonomic scope" value="Bacteria"/>
</dbReference>
<dbReference type="OrthoDB" id="9804960at2"/>
<reference evidence="3 4" key="1">
    <citation type="submission" date="2008-06" db="EMBL/GenBank/DDBJ databases">
        <title>Complete sequence of Pelodictyon phaeoclathratiforme BU-1.</title>
        <authorList>
            <consortium name="US DOE Joint Genome Institute"/>
            <person name="Lucas S."/>
            <person name="Copeland A."/>
            <person name="Lapidus A."/>
            <person name="Glavina del Rio T."/>
            <person name="Dalin E."/>
            <person name="Tice H."/>
            <person name="Bruce D."/>
            <person name="Goodwin L."/>
            <person name="Pitluck S."/>
            <person name="Schmutz J."/>
            <person name="Larimer F."/>
            <person name="Land M."/>
            <person name="Hauser L."/>
            <person name="Kyrpides N."/>
            <person name="Mikhailova N."/>
            <person name="Liu Z."/>
            <person name="Li T."/>
            <person name="Zhao F."/>
            <person name="Overmann J."/>
            <person name="Bryant D.A."/>
            <person name="Richardson P."/>
        </authorList>
    </citation>
    <scope>NUCLEOTIDE SEQUENCE [LARGE SCALE GENOMIC DNA]</scope>
    <source>
        <strain evidence="4">DSM 5477 / BU-1</strain>
    </source>
</reference>
<dbReference type="STRING" id="324925.Ppha_0429"/>
<dbReference type="EMBL" id="CP001110">
    <property type="protein sequence ID" value="ACF42755.1"/>
    <property type="molecule type" value="Genomic_DNA"/>
</dbReference>
<evidence type="ECO:0000259" key="2">
    <source>
        <dbReference type="SMART" id="SM00893"/>
    </source>
</evidence>
<feature type="domain" description="Electron transfer flavoprotein alpha/beta-subunit N-terminal" evidence="2">
    <location>
        <begin position="21"/>
        <end position="214"/>
    </location>
</feature>
<dbReference type="SUPFAM" id="SSF52402">
    <property type="entry name" value="Adenine nucleotide alpha hydrolases-like"/>
    <property type="match status" value="1"/>
</dbReference>
<name>B4SCS1_PELPB</name>
<evidence type="ECO:0000313" key="4">
    <source>
        <dbReference type="Proteomes" id="UP000002724"/>
    </source>
</evidence>
<evidence type="ECO:0000256" key="1">
    <source>
        <dbReference type="ARBA" id="ARBA00022982"/>
    </source>
</evidence>
<dbReference type="InterPro" id="IPR014729">
    <property type="entry name" value="Rossmann-like_a/b/a_fold"/>
</dbReference>
<proteinExistence type="predicted"/>
<accession>B4SCS1</accession>
<dbReference type="RefSeq" id="WP_012507250.1">
    <property type="nucleotide sequence ID" value="NC_011060.1"/>
</dbReference>
<dbReference type="PANTHER" id="PTHR21294">
    <property type="entry name" value="ELECTRON TRANSFER FLAVOPROTEIN BETA-SUBUNIT"/>
    <property type="match status" value="1"/>
</dbReference>
<dbReference type="InterPro" id="IPR014730">
    <property type="entry name" value="ETF_a/b_N"/>
</dbReference>
<protein>
    <submittedName>
        <fullName evidence="3">Electron transfer flavoprotein alpha/beta-subunit</fullName>
    </submittedName>
</protein>
<keyword evidence="1" id="KW-0813">Transport</keyword>
<dbReference type="AlphaFoldDB" id="B4SCS1"/>
<dbReference type="CDD" id="cd01714">
    <property type="entry name" value="ETF_beta"/>
    <property type="match status" value="1"/>
</dbReference>
<dbReference type="Proteomes" id="UP000002724">
    <property type="component" value="Chromosome"/>
</dbReference>
<dbReference type="GO" id="GO:0009055">
    <property type="term" value="F:electron transfer activity"/>
    <property type="evidence" value="ECO:0007669"/>
    <property type="project" value="InterPro"/>
</dbReference>
<dbReference type="SMART" id="SM00893">
    <property type="entry name" value="ETF"/>
    <property type="match status" value="1"/>
</dbReference>
<dbReference type="Gene3D" id="3.40.50.620">
    <property type="entry name" value="HUPs"/>
    <property type="match status" value="1"/>
</dbReference>
<evidence type="ECO:0000313" key="3">
    <source>
        <dbReference type="EMBL" id="ACF42755.1"/>
    </source>
</evidence>
<keyword evidence="1" id="KW-0249">Electron transport</keyword>
<dbReference type="InterPro" id="IPR012255">
    <property type="entry name" value="ETF_b"/>
</dbReference>
<organism evidence="3 4">
    <name type="scientific">Pelodictyon phaeoclathratiforme (strain DSM 5477 / BU-1)</name>
    <dbReference type="NCBI Taxonomy" id="324925"/>
    <lineage>
        <taxon>Bacteria</taxon>
        <taxon>Pseudomonadati</taxon>
        <taxon>Chlorobiota</taxon>
        <taxon>Chlorobiia</taxon>
        <taxon>Chlorobiales</taxon>
        <taxon>Chlorobiaceae</taxon>
        <taxon>Chlorobium/Pelodictyon group</taxon>
        <taxon>Pelodictyon</taxon>
    </lineage>
</organism>